<proteinExistence type="predicted"/>
<sequence>MIEQSPDASGTTAERGRRRPHRRPLDVEDSASRITAYVYGNIVVLATLFPLSRAEAEEGRSFAVVLGVSFATFLAHAFAESAGRRARRSDRLGWPEIRAELRDSAPVLTSGLLPAAVLGLAWLTGVPGLAAQLVAEGYVIVRLALTGVIIQRLRGEASSLRTVLAGVSLAAVAAAVSVVKVLIAH</sequence>
<dbReference type="RefSeq" id="WP_245827203.1">
    <property type="nucleotide sequence ID" value="NZ_FUKR01000014.1"/>
</dbReference>
<keyword evidence="2" id="KW-1133">Transmembrane helix</keyword>
<organism evidence="3 4">
    <name type="scientific">Mycetocola reblochoni REB411</name>
    <dbReference type="NCBI Taxonomy" id="1255698"/>
    <lineage>
        <taxon>Bacteria</taxon>
        <taxon>Bacillati</taxon>
        <taxon>Actinomycetota</taxon>
        <taxon>Actinomycetes</taxon>
        <taxon>Micrococcales</taxon>
        <taxon>Microbacteriaceae</taxon>
        <taxon>Mycetocola</taxon>
    </lineage>
</organism>
<evidence type="ECO:0000313" key="4">
    <source>
        <dbReference type="Proteomes" id="UP000196778"/>
    </source>
</evidence>
<evidence type="ECO:0000256" key="2">
    <source>
        <dbReference type="SAM" id="Phobius"/>
    </source>
</evidence>
<gene>
    <name evidence="3" type="ORF">FM119_02335</name>
</gene>
<feature type="transmembrane region" description="Helical" evidence="2">
    <location>
        <begin position="129"/>
        <end position="150"/>
    </location>
</feature>
<dbReference type="Proteomes" id="UP000196778">
    <property type="component" value="Unassembled WGS sequence"/>
</dbReference>
<protein>
    <recommendedName>
        <fullName evidence="5">Integral membrane protein</fullName>
    </recommendedName>
</protein>
<keyword evidence="4" id="KW-1185">Reference proteome</keyword>
<feature type="region of interest" description="Disordered" evidence="1">
    <location>
        <begin position="1"/>
        <end position="26"/>
    </location>
</feature>
<dbReference type="EMBL" id="FUKR01000014">
    <property type="protein sequence ID" value="SJN20455.1"/>
    <property type="molecule type" value="Genomic_DNA"/>
</dbReference>
<evidence type="ECO:0000313" key="3">
    <source>
        <dbReference type="EMBL" id="SJN20455.1"/>
    </source>
</evidence>
<keyword evidence="2" id="KW-0472">Membrane</keyword>
<feature type="transmembrane region" description="Helical" evidence="2">
    <location>
        <begin position="61"/>
        <end position="83"/>
    </location>
</feature>
<name>A0A1R4ILB8_9MICO</name>
<keyword evidence="2" id="KW-0812">Transmembrane</keyword>
<evidence type="ECO:0000256" key="1">
    <source>
        <dbReference type="SAM" id="MobiDB-lite"/>
    </source>
</evidence>
<feature type="transmembrane region" description="Helical" evidence="2">
    <location>
        <begin position="31"/>
        <end position="49"/>
    </location>
</feature>
<feature type="transmembrane region" description="Helical" evidence="2">
    <location>
        <begin position="104"/>
        <end position="123"/>
    </location>
</feature>
<evidence type="ECO:0008006" key="5">
    <source>
        <dbReference type="Google" id="ProtNLM"/>
    </source>
</evidence>
<reference evidence="4" key="1">
    <citation type="submission" date="2017-02" db="EMBL/GenBank/DDBJ databases">
        <authorList>
            <person name="Dridi B."/>
        </authorList>
    </citation>
    <scope>NUCLEOTIDE SEQUENCE [LARGE SCALE GENOMIC DNA]</scope>
    <source>
        <strain evidence="4">EB411</strain>
    </source>
</reference>
<dbReference type="AlphaFoldDB" id="A0A1R4ILB8"/>
<feature type="transmembrane region" description="Helical" evidence="2">
    <location>
        <begin position="162"/>
        <end position="183"/>
    </location>
</feature>
<accession>A0A1R4ILB8</accession>
<feature type="compositionally biased region" description="Polar residues" evidence="1">
    <location>
        <begin position="1"/>
        <end position="12"/>
    </location>
</feature>